<organism evidence="5 6">
    <name type="scientific">Hibiscus trionum</name>
    <name type="common">Flower of an hour</name>
    <dbReference type="NCBI Taxonomy" id="183268"/>
    <lineage>
        <taxon>Eukaryota</taxon>
        <taxon>Viridiplantae</taxon>
        <taxon>Streptophyta</taxon>
        <taxon>Embryophyta</taxon>
        <taxon>Tracheophyta</taxon>
        <taxon>Spermatophyta</taxon>
        <taxon>Magnoliopsida</taxon>
        <taxon>eudicotyledons</taxon>
        <taxon>Gunneridae</taxon>
        <taxon>Pentapetalae</taxon>
        <taxon>rosids</taxon>
        <taxon>malvids</taxon>
        <taxon>Malvales</taxon>
        <taxon>Malvaceae</taxon>
        <taxon>Malvoideae</taxon>
        <taxon>Hibiscus</taxon>
    </lineage>
</organism>
<proteinExistence type="inferred from homology"/>
<feature type="domain" description="SMP" evidence="4">
    <location>
        <begin position="23"/>
        <end position="77"/>
    </location>
</feature>
<reference evidence="5" key="1">
    <citation type="submission" date="2023-05" db="EMBL/GenBank/DDBJ databases">
        <title>Genome and transcriptome analyses reveal genes involved in the formation of fine ridges on petal epidermal cells in Hibiscus trionum.</title>
        <authorList>
            <person name="Koshimizu S."/>
            <person name="Masuda S."/>
            <person name="Ishii T."/>
            <person name="Shirasu K."/>
            <person name="Hoshino A."/>
            <person name="Arita M."/>
        </authorList>
    </citation>
    <scope>NUCLEOTIDE SEQUENCE</scope>
    <source>
        <strain evidence="5">Hamamatsu line</strain>
    </source>
</reference>
<dbReference type="Proteomes" id="UP001165190">
    <property type="component" value="Unassembled WGS sequence"/>
</dbReference>
<sequence length="265" mass="26925">MSQGQPRRPQESAQGAGNQQDPIKYGDVFNVSGELADKPIAPQDAAMMQTAETQVLGQTQKGGTAAVMQAAATRNEQVGVVGHNDITDIAGEQGVSVAETDVGGRRIITESVAGQVVGQYVQAVPVLTTQVGAVQQSAITIGEALEATAKTAGDKPVDQSDAAAIQAAEVRATGSNVIIPGGLASTAQSAAAHNATLNRDEDKIKLNQILTGATARLPADKAVTRQDAEGVVGAELRNNPNVATHPGGVAASVAAAARLNENVNI</sequence>
<feature type="region of interest" description="Disordered" evidence="3">
    <location>
        <begin position="1"/>
        <end position="25"/>
    </location>
</feature>
<dbReference type="AlphaFoldDB" id="A0A9W7IVJ9"/>
<evidence type="ECO:0000259" key="4">
    <source>
        <dbReference type="Pfam" id="PF04927"/>
    </source>
</evidence>
<dbReference type="EMBL" id="BSYR01000035">
    <property type="protein sequence ID" value="GMJ01892.1"/>
    <property type="molecule type" value="Genomic_DNA"/>
</dbReference>
<protein>
    <submittedName>
        <fullName evidence="5">Responsive to abscisic acid 28</fullName>
    </submittedName>
</protein>
<evidence type="ECO:0000313" key="6">
    <source>
        <dbReference type="Proteomes" id="UP001165190"/>
    </source>
</evidence>
<feature type="domain" description="SMP" evidence="4">
    <location>
        <begin position="204"/>
        <end position="262"/>
    </location>
</feature>
<keyword evidence="6" id="KW-1185">Reference proteome</keyword>
<name>A0A9W7IVJ9_HIBTR</name>
<dbReference type="PANTHER" id="PTHR31174">
    <property type="entry name" value="SEED MATURATION FAMILY PROTEIN"/>
    <property type="match status" value="1"/>
</dbReference>
<dbReference type="Pfam" id="PF04927">
    <property type="entry name" value="SMP"/>
    <property type="match status" value="3"/>
</dbReference>
<evidence type="ECO:0000256" key="1">
    <source>
        <dbReference type="ARBA" id="ARBA00010733"/>
    </source>
</evidence>
<keyword evidence="2" id="KW-0677">Repeat</keyword>
<dbReference type="InterPro" id="IPR042971">
    <property type="entry name" value="LEA_SMP"/>
</dbReference>
<feature type="domain" description="SMP" evidence="4">
    <location>
        <begin position="139"/>
        <end position="195"/>
    </location>
</feature>
<comment type="caution">
    <text evidence="5">The sequence shown here is derived from an EMBL/GenBank/DDBJ whole genome shotgun (WGS) entry which is preliminary data.</text>
</comment>
<gene>
    <name evidence="5" type="ORF">HRI_003858400</name>
</gene>
<evidence type="ECO:0000313" key="5">
    <source>
        <dbReference type="EMBL" id="GMJ01892.1"/>
    </source>
</evidence>
<comment type="similarity">
    <text evidence="1">Belongs to the LEA type SMP family.</text>
</comment>
<dbReference type="PANTHER" id="PTHR31174:SF7">
    <property type="entry name" value="LATE EMBRYOGENESIS ABUNDANT PROTEIN 31-RELATED"/>
    <property type="match status" value="1"/>
</dbReference>
<dbReference type="InterPro" id="IPR007011">
    <property type="entry name" value="LEA_SMP_dom"/>
</dbReference>
<evidence type="ECO:0000256" key="3">
    <source>
        <dbReference type="SAM" id="MobiDB-lite"/>
    </source>
</evidence>
<feature type="compositionally biased region" description="Polar residues" evidence="3">
    <location>
        <begin position="1"/>
        <end position="21"/>
    </location>
</feature>
<evidence type="ECO:0000256" key="2">
    <source>
        <dbReference type="ARBA" id="ARBA00022737"/>
    </source>
</evidence>
<dbReference type="OrthoDB" id="2014755at2759"/>
<accession>A0A9W7IVJ9</accession>